<comment type="subcellular location">
    <subcellularLocation>
        <location evidence="1">Peroxisome membrane</location>
        <topology evidence="1">Multi-pass membrane protein</topology>
    </subcellularLocation>
</comment>
<evidence type="ECO:0000256" key="5">
    <source>
        <dbReference type="ARBA" id="ARBA00022692"/>
    </source>
</evidence>
<dbReference type="GO" id="GO:0004842">
    <property type="term" value="F:ubiquitin-protein transferase activity"/>
    <property type="evidence" value="ECO:0007669"/>
    <property type="project" value="TreeGrafter"/>
</dbReference>
<feature type="non-terminal residue" evidence="14">
    <location>
        <position position="134"/>
    </location>
</feature>
<keyword evidence="12" id="KW-0576">Peroxisome</keyword>
<feature type="domain" description="Pex N-terminal" evidence="13">
    <location>
        <begin position="11"/>
        <end position="133"/>
    </location>
</feature>
<organism evidence="14 15">
    <name type="scientific">Meganyctiphanes norvegica</name>
    <name type="common">Northern krill</name>
    <name type="synonym">Thysanopoda norvegica</name>
    <dbReference type="NCBI Taxonomy" id="48144"/>
    <lineage>
        <taxon>Eukaryota</taxon>
        <taxon>Metazoa</taxon>
        <taxon>Ecdysozoa</taxon>
        <taxon>Arthropoda</taxon>
        <taxon>Crustacea</taxon>
        <taxon>Multicrustacea</taxon>
        <taxon>Malacostraca</taxon>
        <taxon>Eumalacostraca</taxon>
        <taxon>Eucarida</taxon>
        <taxon>Euphausiacea</taxon>
        <taxon>Euphausiidae</taxon>
        <taxon>Meganyctiphanes</taxon>
    </lineage>
</organism>
<evidence type="ECO:0000256" key="12">
    <source>
        <dbReference type="ARBA" id="ARBA00023140"/>
    </source>
</evidence>
<accession>A0AAV2QPA3</accession>
<protein>
    <recommendedName>
        <fullName evidence="13">Pex N-terminal domain-containing protein</fullName>
    </recommendedName>
</protein>
<reference evidence="14 15" key="1">
    <citation type="submission" date="2024-05" db="EMBL/GenBank/DDBJ databases">
        <authorList>
            <person name="Wallberg A."/>
        </authorList>
    </citation>
    <scope>NUCLEOTIDE SEQUENCE [LARGE SCALE GENOMIC DNA]</scope>
</reference>
<proteinExistence type="inferred from homology"/>
<dbReference type="EMBL" id="CAXKWB010007937">
    <property type="protein sequence ID" value="CAL4089022.1"/>
    <property type="molecule type" value="Genomic_DNA"/>
</dbReference>
<dbReference type="Proteomes" id="UP001497623">
    <property type="component" value="Unassembled WGS sequence"/>
</dbReference>
<dbReference type="GO" id="GO:0008270">
    <property type="term" value="F:zinc ion binding"/>
    <property type="evidence" value="ECO:0007669"/>
    <property type="project" value="UniProtKB-KW"/>
</dbReference>
<evidence type="ECO:0000313" key="15">
    <source>
        <dbReference type="Proteomes" id="UP001497623"/>
    </source>
</evidence>
<keyword evidence="9" id="KW-0653">Protein transport</keyword>
<gene>
    <name evidence="14" type="ORF">MNOR_LOCUS13684</name>
</gene>
<keyword evidence="15" id="KW-1185">Reference proteome</keyword>
<dbReference type="InterPro" id="IPR006845">
    <property type="entry name" value="Pex_N"/>
</dbReference>
<name>A0AAV2QPA3_MEGNR</name>
<keyword evidence="4" id="KW-0813">Transport</keyword>
<keyword evidence="6" id="KW-0479">Metal-binding</keyword>
<dbReference type="GO" id="GO:0016558">
    <property type="term" value="P:protein import into peroxisome matrix"/>
    <property type="evidence" value="ECO:0007669"/>
    <property type="project" value="InterPro"/>
</dbReference>
<comment type="similarity">
    <text evidence="3">Belongs to the pex2/pex10/pex12 family.</text>
</comment>
<comment type="pathway">
    <text evidence="2">Protein modification; protein ubiquitination.</text>
</comment>
<evidence type="ECO:0000313" key="14">
    <source>
        <dbReference type="EMBL" id="CAL4089022.1"/>
    </source>
</evidence>
<evidence type="ECO:0000256" key="3">
    <source>
        <dbReference type="ARBA" id="ARBA00008704"/>
    </source>
</evidence>
<evidence type="ECO:0000259" key="13">
    <source>
        <dbReference type="Pfam" id="PF04757"/>
    </source>
</evidence>
<evidence type="ECO:0000256" key="11">
    <source>
        <dbReference type="ARBA" id="ARBA00023136"/>
    </source>
</evidence>
<comment type="caution">
    <text evidence="14">The sequence shown here is derived from an EMBL/GenBank/DDBJ whole genome shotgun (WGS) entry which is preliminary data.</text>
</comment>
<evidence type="ECO:0000256" key="10">
    <source>
        <dbReference type="ARBA" id="ARBA00022989"/>
    </source>
</evidence>
<evidence type="ECO:0000256" key="2">
    <source>
        <dbReference type="ARBA" id="ARBA00004906"/>
    </source>
</evidence>
<keyword evidence="5" id="KW-0812">Transmembrane</keyword>
<sequence length="134" mass="16067">VLGESNPERYGFLVQYGDEIFTLFNLAIQHHYLKNYGSSFSESFYDLKRVPLRSSKTLESLRLPRRIYLQSLSALVALPYIRNWIDSAYQKTREREADGQLPSEGFRNRFLRIFLKLWPIIHFSWEFVNFVYYI</sequence>
<evidence type="ECO:0000256" key="1">
    <source>
        <dbReference type="ARBA" id="ARBA00004585"/>
    </source>
</evidence>
<evidence type="ECO:0000256" key="8">
    <source>
        <dbReference type="ARBA" id="ARBA00022833"/>
    </source>
</evidence>
<evidence type="ECO:0000256" key="4">
    <source>
        <dbReference type="ARBA" id="ARBA00022448"/>
    </source>
</evidence>
<dbReference type="InterPro" id="IPR017375">
    <property type="entry name" value="PEX12"/>
</dbReference>
<evidence type="ECO:0000256" key="9">
    <source>
        <dbReference type="ARBA" id="ARBA00022927"/>
    </source>
</evidence>
<dbReference type="GO" id="GO:1990429">
    <property type="term" value="C:peroxisomal importomer complex"/>
    <property type="evidence" value="ECO:0007669"/>
    <property type="project" value="TreeGrafter"/>
</dbReference>
<keyword evidence="7" id="KW-0863">Zinc-finger</keyword>
<keyword evidence="10" id="KW-1133">Transmembrane helix</keyword>
<dbReference type="Pfam" id="PF04757">
    <property type="entry name" value="Pex2_Pex12"/>
    <property type="match status" value="1"/>
</dbReference>
<keyword evidence="8" id="KW-0862">Zinc</keyword>
<evidence type="ECO:0000256" key="6">
    <source>
        <dbReference type="ARBA" id="ARBA00022723"/>
    </source>
</evidence>
<dbReference type="PANTHER" id="PTHR12888">
    <property type="entry name" value="PEROXISOME ASSEMBLY PROTEIN 12 PEROXIN-12"/>
    <property type="match status" value="1"/>
</dbReference>
<keyword evidence="11" id="KW-0472">Membrane</keyword>
<dbReference type="GO" id="GO:0006513">
    <property type="term" value="P:protein monoubiquitination"/>
    <property type="evidence" value="ECO:0007669"/>
    <property type="project" value="TreeGrafter"/>
</dbReference>
<dbReference type="GO" id="GO:0005778">
    <property type="term" value="C:peroxisomal membrane"/>
    <property type="evidence" value="ECO:0007669"/>
    <property type="project" value="UniProtKB-SubCell"/>
</dbReference>
<dbReference type="PANTHER" id="PTHR12888:SF0">
    <property type="entry name" value="PEROXISOME ASSEMBLY PROTEIN 12"/>
    <property type="match status" value="1"/>
</dbReference>
<dbReference type="AlphaFoldDB" id="A0AAV2QPA3"/>
<feature type="non-terminal residue" evidence="14">
    <location>
        <position position="1"/>
    </location>
</feature>
<evidence type="ECO:0000256" key="7">
    <source>
        <dbReference type="ARBA" id="ARBA00022771"/>
    </source>
</evidence>